<keyword evidence="2" id="KW-1185">Reference proteome</keyword>
<sequence length="722" mass="80997">LIIEGPTQQQKEDAAAKIQAGFKGHRARDAFDEKREEEPAPSVVDEKREEEPAPSVGDEKREEPAPLVADEKREEEPAPSVVDEKREEEPAPSVVMRSREEEPAPAVVDEKREEEPAPSVVDEKREEPAPSFADEKREGEPAPLVVDEKREEEPAPAVVDEKREEEPAPSVVDEKREEPAPSFADEKREPAPLVADEKREEEPAPSLVMRSVRRSLHLRLLMRSVRRNLHPLLLMRSVRKSLHLRLLMRSVRSLRLLVDLGDEKREEEPAPSVVDEKREEEACTAVVDEKLGDEKREEEPAPSVGDEKREEGPAAVVAQNLDDPVQSPEAVGEWKEEHTDGQHQGGAAVPETTENVEGDPVAEGITAEEPQKDKRKKKKNKKKKKKAEQIDESQQRESVEAAPEDNDDKNGQADAADEDKLNAEAAVKIQAGFRGMQARKEAAELRKQQRNTAEAALTAQTTEDLKFKSRHFEAQQLRIWEAGPTNEDLGGWPNKSGSGRSADSGKRDRVLWDCKIVKEGDARDDLEVQRVLLIEGADLIVVTEEELPEATSKDELLAKKSQSSKLPVWPDKEKLDEAPDAQLAVSETMLTVSRKRQGAWPSATRRRHIPELCVSESSTLAHQRSQLRELAGQQAPLRRHACGWSKIDSDIERFRFSGCSACIISDKSFKTHRTVLTPTQMTEGTVDRVADRLAWRLKAIRHQSIVRLRCYHPQGKLWCVGA</sequence>
<feature type="region of interest" description="Disordered" evidence="1">
    <location>
        <begin position="1"/>
        <end position="206"/>
    </location>
</feature>
<feature type="compositionally biased region" description="Basic and acidic residues" evidence="1">
    <location>
        <begin position="332"/>
        <end position="341"/>
    </location>
</feature>
<dbReference type="InterPro" id="IPR000048">
    <property type="entry name" value="IQ_motif_EF-hand-BS"/>
</dbReference>
<proteinExistence type="predicted"/>
<feature type="region of interest" description="Disordered" evidence="1">
    <location>
        <begin position="438"/>
        <end position="460"/>
    </location>
</feature>
<evidence type="ECO:0000313" key="2">
    <source>
        <dbReference type="Proteomes" id="UP000095280"/>
    </source>
</evidence>
<evidence type="ECO:0000256" key="1">
    <source>
        <dbReference type="SAM" id="MobiDB-lite"/>
    </source>
</evidence>
<feature type="compositionally biased region" description="Basic and acidic residues" evidence="1">
    <location>
        <begin position="387"/>
        <end position="399"/>
    </location>
</feature>
<feature type="compositionally biased region" description="Basic and acidic residues" evidence="1">
    <location>
        <begin position="264"/>
        <end position="312"/>
    </location>
</feature>
<evidence type="ECO:0000313" key="3">
    <source>
        <dbReference type="WBParaSite" id="maker-uti_cns_0019288-snap-gene-0.1-mRNA-1"/>
    </source>
</evidence>
<dbReference type="WBParaSite" id="maker-uti_cns_0019288-snap-gene-0.1-mRNA-1">
    <property type="protein sequence ID" value="maker-uti_cns_0019288-snap-gene-0.1-mRNA-1"/>
    <property type="gene ID" value="maker-uti_cns_0019288-snap-gene-0.1"/>
</dbReference>
<accession>A0A1I8IY56</accession>
<reference evidence="3" key="1">
    <citation type="submission" date="2016-11" db="UniProtKB">
        <authorList>
            <consortium name="WormBaseParasite"/>
        </authorList>
    </citation>
    <scope>IDENTIFICATION</scope>
</reference>
<feature type="compositionally biased region" description="Basic and acidic residues" evidence="1">
    <location>
        <begin position="97"/>
        <end position="202"/>
    </location>
</feature>
<dbReference type="Gene3D" id="1.20.5.190">
    <property type="match status" value="1"/>
</dbReference>
<dbReference type="Pfam" id="PF00612">
    <property type="entry name" value="IQ"/>
    <property type="match status" value="2"/>
</dbReference>
<name>A0A1I8IY56_9PLAT</name>
<dbReference type="PROSITE" id="PS50096">
    <property type="entry name" value="IQ"/>
    <property type="match status" value="2"/>
</dbReference>
<dbReference type="SMART" id="SM00015">
    <property type="entry name" value="IQ"/>
    <property type="match status" value="2"/>
</dbReference>
<feature type="compositionally biased region" description="Basic residues" evidence="1">
    <location>
        <begin position="373"/>
        <end position="386"/>
    </location>
</feature>
<organism evidence="2 3">
    <name type="scientific">Macrostomum lignano</name>
    <dbReference type="NCBI Taxonomy" id="282301"/>
    <lineage>
        <taxon>Eukaryota</taxon>
        <taxon>Metazoa</taxon>
        <taxon>Spiralia</taxon>
        <taxon>Lophotrochozoa</taxon>
        <taxon>Platyhelminthes</taxon>
        <taxon>Rhabditophora</taxon>
        <taxon>Macrostomorpha</taxon>
        <taxon>Macrostomida</taxon>
        <taxon>Macrostomidae</taxon>
        <taxon>Macrostomum</taxon>
    </lineage>
</organism>
<dbReference type="AlphaFoldDB" id="A0A1I8IY56"/>
<feature type="region of interest" description="Disordered" evidence="1">
    <location>
        <begin position="264"/>
        <end position="423"/>
    </location>
</feature>
<dbReference type="Proteomes" id="UP000095280">
    <property type="component" value="Unplaced"/>
</dbReference>
<feature type="region of interest" description="Disordered" evidence="1">
    <location>
        <begin position="484"/>
        <end position="505"/>
    </location>
</feature>
<feature type="compositionally biased region" description="Basic and acidic residues" evidence="1">
    <location>
        <begin position="27"/>
        <end position="89"/>
    </location>
</feature>
<feature type="compositionally biased region" description="Basic and acidic residues" evidence="1">
    <location>
        <begin position="438"/>
        <end position="447"/>
    </location>
</feature>
<protein>
    <submittedName>
        <fullName evidence="3">Translation initiation factor IF-2</fullName>
    </submittedName>
</protein>